<gene>
    <name evidence="3" type="ORF">BFC18_00805</name>
</gene>
<sequence length="335" mass="35985">MINLRLKHLAIGLLFCSPLSYASPLYLNEAFNFNAYIIEDMTAEHSDVEGQLAVGGNFSAQDYSVGLQSADNGQNILTVGGDVYLRDARIYNGDAVAGGNIDIDASVGLYNEDQTNNSHTFYQDSSFDFSTVSADLLSTSSLWGAMTDTATTAITGNGTDVWSISFNGNSDFNVFSIDADTLSASDKSIYLNVASDSLNIINVFGDTVDLFNTGFFGADGMQIRDNQPGVYRSNGLFANNVLFNFVDATSLSLNAIAFKGSILAPLADTVFYDGQIDGNFIVKSLSSPVGEFTGQINDYRFGDLSFNVDEPGGALFIVMLVALGIRQTLLKKKVL</sequence>
<evidence type="ECO:0000256" key="1">
    <source>
        <dbReference type="SAM" id="SignalP"/>
    </source>
</evidence>
<feature type="signal peptide" evidence="1">
    <location>
        <begin position="1"/>
        <end position="22"/>
    </location>
</feature>
<dbReference type="STRING" id="1656094.BFC18_00805"/>
<dbReference type="Proteomes" id="UP000175691">
    <property type="component" value="Unassembled WGS sequence"/>
</dbReference>
<dbReference type="Pfam" id="PF20597">
    <property type="entry name" value="pAdhesive_15"/>
    <property type="match status" value="1"/>
</dbReference>
<accession>A0A1E7Z5J5</accession>
<name>A0A1E7Z5J5_9ALTE</name>
<dbReference type="OrthoDB" id="5755975at2"/>
<dbReference type="AlphaFoldDB" id="A0A1E7Z5J5"/>
<evidence type="ECO:0000313" key="3">
    <source>
        <dbReference type="EMBL" id="OFC68805.1"/>
    </source>
</evidence>
<keyword evidence="1" id="KW-0732">Signal</keyword>
<dbReference type="NCBIfam" id="TIGR04215">
    <property type="entry name" value="choice_anch_A"/>
    <property type="match status" value="1"/>
</dbReference>
<comment type="caution">
    <text evidence="3">The sequence shown here is derived from an EMBL/GenBank/DDBJ whole genome shotgun (WGS) entry which is preliminary data.</text>
</comment>
<keyword evidence="4" id="KW-1185">Reference proteome</keyword>
<dbReference type="InterPro" id="IPR026588">
    <property type="entry name" value="Choice_anch_A"/>
</dbReference>
<evidence type="ECO:0000313" key="4">
    <source>
        <dbReference type="Proteomes" id="UP000175691"/>
    </source>
</evidence>
<protein>
    <recommendedName>
        <fullName evidence="2">Choice-of-anchor A domain-containing protein</fullName>
    </recommendedName>
</protein>
<feature type="domain" description="Choice-of-anchor A" evidence="2">
    <location>
        <begin position="29"/>
        <end position="291"/>
    </location>
</feature>
<organism evidence="3 4">
    <name type="scientific">Alteromonas confluentis</name>
    <dbReference type="NCBI Taxonomy" id="1656094"/>
    <lineage>
        <taxon>Bacteria</taxon>
        <taxon>Pseudomonadati</taxon>
        <taxon>Pseudomonadota</taxon>
        <taxon>Gammaproteobacteria</taxon>
        <taxon>Alteromonadales</taxon>
        <taxon>Alteromonadaceae</taxon>
        <taxon>Alteromonas/Salinimonas group</taxon>
        <taxon>Alteromonas</taxon>
    </lineage>
</organism>
<feature type="chain" id="PRO_5009209372" description="Choice-of-anchor A domain-containing protein" evidence="1">
    <location>
        <begin position="23"/>
        <end position="335"/>
    </location>
</feature>
<proteinExistence type="predicted"/>
<dbReference type="RefSeq" id="WP_070127657.1">
    <property type="nucleotide sequence ID" value="NZ_MDHN01000043.1"/>
</dbReference>
<evidence type="ECO:0000259" key="2">
    <source>
        <dbReference type="Pfam" id="PF20597"/>
    </source>
</evidence>
<reference evidence="3 4" key="1">
    <citation type="submission" date="2016-08" db="EMBL/GenBank/DDBJ databases">
        <authorList>
            <person name="Seilhamer J.J."/>
        </authorList>
    </citation>
    <scope>NUCLEOTIDE SEQUENCE [LARGE SCALE GENOMIC DNA]</scope>
    <source>
        <strain evidence="3 4">KCTC 42603</strain>
    </source>
</reference>
<dbReference type="EMBL" id="MDHN01000043">
    <property type="protein sequence ID" value="OFC68805.1"/>
    <property type="molecule type" value="Genomic_DNA"/>
</dbReference>